<gene>
    <name evidence="1" type="ORF">F2Q68_00034557</name>
</gene>
<reference evidence="1" key="1">
    <citation type="submission" date="2019-12" db="EMBL/GenBank/DDBJ databases">
        <title>Genome sequencing and annotation of Brassica cretica.</title>
        <authorList>
            <person name="Studholme D.J."/>
            <person name="Sarris P.F."/>
        </authorList>
    </citation>
    <scope>NUCLEOTIDE SEQUENCE</scope>
    <source>
        <strain evidence="1">PFS-001/15</strain>
        <tissue evidence="1">Leaf</tissue>
    </source>
</reference>
<name>A0A8S9H2M4_BRACR</name>
<sequence length="205" mass="23717">MSFRKKSEQEQNFKEGVQEARIKQGGSHNCFPGNTEVHNVLSFKINRGGDVNGYCIYGKFVRLQSDFSRLAWVVRDLRDLVALDCIKDLQERVILGRMRDRSIEWPQVVYDGYGPRIGFGTFIIGFGRTFFVVKMVKLAWVVRDLRDLVALDCIKDLQERVTLGRMRDRSIEWPQVVYDGYGPRIGFGTFIIGFGRTFFVVKMVK</sequence>
<protein>
    <submittedName>
        <fullName evidence="1">Uncharacterized protein</fullName>
    </submittedName>
</protein>
<dbReference type="EMBL" id="QGKW02001988">
    <property type="protein sequence ID" value="KAF2550472.1"/>
    <property type="molecule type" value="Genomic_DNA"/>
</dbReference>
<accession>A0A8S9H2M4</accession>
<dbReference type="Proteomes" id="UP000712281">
    <property type="component" value="Unassembled WGS sequence"/>
</dbReference>
<evidence type="ECO:0000313" key="2">
    <source>
        <dbReference type="Proteomes" id="UP000712281"/>
    </source>
</evidence>
<proteinExistence type="predicted"/>
<organism evidence="1 2">
    <name type="scientific">Brassica cretica</name>
    <name type="common">Mustard</name>
    <dbReference type="NCBI Taxonomy" id="69181"/>
    <lineage>
        <taxon>Eukaryota</taxon>
        <taxon>Viridiplantae</taxon>
        <taxon>Streptophyta</taxon>
        <taxon>Embryophyta</taxon>
        <taxon>Tracheophyta</taxon>
        <taxon>Spermatophyta</taxon>
        <taxon>Magnoliopsida</taxon>
        <taxon>eudicotyledons</taxon>
        <taxon>Gunneridae</taxon>
        <taxon>Pentapetalae</taxon>
        <taxon>rosids</taxon>
        <taxon>malvids</taxon>
        <taxon>Brassicales</taxon>
        <taxon>Brassicaceae</taxon>
        <taxon>Brassiceae</taxon>
        <taxon>Brassica</taxon>
    </lineage>
</organism>
<comment type="caution">
    <text evidence="1">The sequence shown here is derived from an EMBL/GenBank/DDBJ whole genome shotgun (WGS) entry which is preliminary data.</text>
</comment>
<dbReference type="AlphaFoldDB" id="A0A8S9H2M4"/>
<evidence type="ECO:0000313" key="1">
    <source>
        <dbReference type="EMBL" id="KAF2550472.1"/>
    </source>
</evidence>